<name>A0A2S2NWP5_SCHGA</name>
<keyword evidence="13" id="KW-0407">Ion channel</keyword>
<keyword evidence="5 15" id="KW-1133">Transmembrane helix</keyword>
<dbReference type="Gene3D" id="1.10.287.70">
    <property type="match status" value="1"/>
</dbReference>
<dbReference type="GO" id="GO:0045211">
    <property type="term" value="C:postsynaptic membrane"/>
    <property type="evidence" value="ECO:0007669"/>
    <property type="project" value="UniProtKB-SubCell"/>
</dbReference>
<evidence type="ECO:0000256" key="13">
    <source>
        <dbReference type="ARBA" id="ARBA00023303"/>
    </source>
</evidence>
<evidence type="ECO:0000256" key="14">
    <source>
        <dbReference type="ARBA" id="ARBA00034100"/>
    </source>
</evidence>
<feature type="transmembrane region" description="Helical" evidence="15">
    <location>
        <begin position="400"/>
        <end position="419"/>
    </location>
</feature>
<dbReference type="Gene3D" id="3.40.50.2300">
    <property type="match status" value="2"/>
</dbReference>
<dbReference type="GO" id="GO:0015276">
    <property type="term" value="F:ligand-gated monoatomic ion channel activity"/>
    <property type="evidence" value="ECO:0007669"/>
    <property type="project" value="InterPro"/>
</dbReference>
<evidence type="ECO:0000256" key="5">
    <source>
        <dbReference type="ARBA" id="ARBA00022989"/>
    </source>
</evidence>
<dbReference type="SUPFAM" id="SSF53822">
    <property type="entry name" value="Periplasmic binding protein-like I"/>
    <property type="match status" value="1"/>
</dbReference>
<feature type="domain" description="Ionotropic glutamate receptor L-glutamate and glycine-binding" evidence="17">
    <location>
        <begin position="280"/>
        <end position="344"/>
    </location>
</feature>
<dbReference type="PANTHER" id="PTHR18966">
    <property type="entry name" value="IONOTROPIC GLUTAMATE RECEPTOR"/>
    <property type="match status" value="1"/>
</dbReference>
<dbReference type="SMART" id="SM00079">
    <property type="entry name" value="PBPe"/>
    <property type="match status" value="1"/>
</dbReference>
<keyword evidence="12" id="KW-1071">Ligand-gated ion channel</keyword>
<protein>
    <submittedName>
        <fullName evidence="18">Glutamate receptor, ionotropic kainate 3</fullName>
    </submittedName>
</protein>
<evidence type="ECO:0000256" key="12">
    <source>
        <dbReference type="ARBA" id="ARBA00023286"/>
    </source>
</evidence>
<dbReference type="SMART" id="SM00918">
    <property type="entry name" value="Lig_chan-Glu_bd"/>
    <property type="match status" value="1"/>
</dbReference>
<keyword evidence="4 15" id="KW-0812">Transmembrane</keyword>
<organism evidence="18">
    <name type="scientific">Schizaphis graminum</name>
    <name type="common">Green bug aphid</name>
    <dbReference type="NCBI Taxonomy" id="13262"/>
    <lineage>
        <taxon>Eukaryota</taxon>
        <taxon>Metazoa</taxon>
        <taxon>Ecdysozoa</taxon>
        <taxon>Arthropoda</taxon>
        <taxon>Hexapoda</taxon>
        <taxon>Insecta</taxon>
        <taxon>Pterygota</taxon>
        <taxon>Neoptera</taxon>
        <taxon>Paraneoptera</taxon>
        <taxon>Hemiptera</taxon>
        <taxon>Sternorrhyncha</taxon>
        <taxon>Aphidomorpha</taxon>
        <taxon>Aphidoidea</taxon>
        <taxon>Aphididae</taxon>
        <taxon>Aphidini</taxon>
        <taxon>Schizaphis</taxon>
    </lineage>
</organism>
<evidence type="ECO:0000256" key="2">
    <source>
        <dbReference type="ARBA" id="ARBA00008685"/>
    </source>
</evidence>
<dbReference type="Pfam" id="PF00060">
    <property type="entry name" value="Lig_chan"/>
    <property type="match status" value="1"/>
</dbReference>
<dbReference type="Pfam" id="PF10613">
    <property type="entry name" value="Lig_chan-Glu_bd"/>
    <property type="match status" value="1"/>
</dbReference>
<keyword evidence="10" id="KW-0325">Glycoprotein</keyword>
<evidence type="ECO:0000256" key="4">
    <source>
        <dbReference type="ARBA" id="ARBA00022692"/>
    </source>
</evidence>
<dbReference type="InterPro" id="IPR028082">
    <property type="entry name" value="Peripla_BP_I"/>
</dbReference>
<keyword evidence="9 18" id="KW-0675">Receptor</keyword>
<evidence type="ECO:0000256" key="10">
    <source>
        <dbReference type="ARBA" id="ARBA00023180"/>
    </source>
</evidence>
<proteinExistence type="inferred from homology"/>
<evidence type="ECO:0000256" key="9">
    <source>
        <dbReference type="ARBA" id="ARBA00023170"/>
    </source>
</evidence>
<evidence type="ECO:0000259" key="17">
    <source>
        <dbReference type="SMART" id="SM00918"/>
    </source>
</evidence>
<keyword evidence="3" id="KW-0813">Transport</keyword>
<gene>
    <name evidence="18" type="primary">Grik3_0</name>
    <name evidence="18" type="ORF">g.150293</name>
</gene>
<dbReference type="Gene3D" id="3.40.190.10">
    <property type="entry name" value="Periplasmic binding protein-like II"/>
    <property type="match status" value="1"/>
</dbReference>
<dbReference type="FunFam" id="3.40.190.10:FF:000178">
    <property type="entry name" value="Glutamate receptor subunit"/>
    <property type="match status" value="1"/>
</dbReference>
<sequence length="466" mass="53593">MDWESFTAIYQSPESLIRLKALLMHFDYGQRAPGKSIKIIQIPPTDDFRPLFKELKLSGEKHIILDYEVEHIMRILGQAEEVHFMGDYQNYVITNLDAHTLSFDVFHKSLANITLIRLIDPESQHVRNAVEEIVFNEQKNGRISVLSPNTIKTKTALMYDAVNFFATSLHGLVSTQTMGPSRIACNDIKPWVHGYSLINYMRVMELNGLTGKMRFDAETGYRNYFKIDVVRVKESKKHRLGSWDPVEGMTLTRSASEMNLEFVQSITNKTFIVVGKLVQPYLMRCNATEKGMDKDEECFEGFAYDLVEEMAKYNGFKFKFTTNQDYGTMQKTGKWSGMIGELQSMRADLAICDLTITFDRRNAVDFTTPFMTLGISILYAKPEKKKPQLFWFLNPLSFSVWMYTATAYLGVSLFLFMLARITPNEWHDPQPWKDGNNELETKLNVANLIWFSCGTMLQQGSDISPQ</sequence>
<comment type="subcellular location">
    <subcellularLocation>
        <location evidence="1">Membrane</location>
        <topology evidence="1">Multi-pass membrane protein</topology>
    </subcellularLocation>
    <subcellularLocation>
        <location evidence="14">Postsynaptic cell membrane</location>
    </subcellularLocation>
</comment>
<evidence type="ECO:0000256" key="3">
    <source>
        <dbReference type="ARBA" id="ARBA00022448"/>
    </source>
</evidence>
<dbReference type="InterPro" id="IPR001828">
    <property type="entry name" value="ANF_lig-bd_rcpt"/>
</dbReference>
<evidence type="ECO:0000259" key="16">
    <source>
        <dbReference type="SMART" id="SM00079"/>
    </source>
</evidence>
<dbReference type="EMBL" id="GGMR01008517">
    <property type="protein sequence ID" value="MBY21136.1"/>
    <property type="molecule type" value="Transcribed_RNA"/>
</dbReference>
<evidence type="ECO:0000256" key="1">
    <source>
        <dbReference type="ARBA" id="ARBA00004141"/>
    </source>
</evidence>
<dbReference type="InterPro" id="IPR001320">
    <property type="entry name" value="Iontro_rcpt_C"/>
</dbReference>
<evidence type="ECO:0000256" key="15">
    <source>
        <dbReference type="SAM" id="Phobius"/>
    </source>
</evidence>
<feature type="domain" description="Ionotropic glutamate receptor C-terminal" evidence="16">
    <location>
        <begin position="270"/>
        <end position="453"/>
    </location>
</feature>
<accession>A0A2S2NWP5</accession>
<dbReference type="Pfam" id="PF01094">
    <property type="entry name" value="ANF_receptor"/>
    <property type="match status" value="1"/>
</dbReference>
<keyword evidence="7" id="KW-0406">Ion transport</keyword>
<dbReference type="AlphaFoldDB" id="A0A2S2NWP5"/>
<dbReference type="InterPro" id="IPR015683">
    <property type="entry name" value="Ionotropic_Glu_rcpt"/>
</dbReference>
<evidence type="ECO:0000256" key="7">
    <source>
        <dbReference type="ARBA" id="ARBA00023065"/>
    </source>
</evidence>
<keyword evidence="8 15" id="KW-0472">Membrane</keyword>
<keyword evidence="6" id="KW-0770">Synapse</keyword>
<evidence type="ECO:0000256" key="6">
    <source>
        <dbReference type="ARBA" id="ARBA00023018"/>
    </source>
</evidence>
<evidence type="ECO:0000256" key="8">
    <source>
        <dbReference type="ARBA" id="ARBA00023136"/>
    </source>
</evidence>
<reference evidence="18" key="1">
    <citation type="submission" date="2018-04" db="EMBL/GenBank/DDBJ databases">
        <title>Transcriptome of Schizaphis graminum biotype I.</title>
        <authorList>
            <person name="Scully E.D."/>
            <person name="Geib S.M."/>
            <person name="Palmer N.A."/>
            <person name="Koch K."/>
            <person name="Bradshaw J."/>
            <person name="Heng-Moss T."/>
            <person name="Sarath G."/>
        </authorList>
    </citation>
    <scope>NUCLEOTIDE SEQUENCE</scope>
</reference>
<dbReference type="SUPFAM" id="SSF53850">
    <property type="entry name" value="Periplasmic binding protein-like II"/>
    <property type="match status" value="1"/>
</dbReference>
<comment type="similarity">
    <text evidence="2">Belongs to the glutamate-gated ion channel (TC 1.A.10.1) family.</text>
</comment>
<evidence type="ECO:0000313" key="18">
    <source>
        <dbReference type="EMBL" id="MBY21136.1"/>
    </source>
</evidence>
<dbReference type="InterPro" id="IPR019594">
    <property type="entry name" value="Glu/Gly-bd"/>
</dbReference>
<evidence type="ECO:0000256" key="11">
    <source>
        <dbReference type="ARBA" id="ARBA00023257"/>
    </source>
</evidence>
<keyword evidence="11" id="KW-0628">Postsynaptic cell membrane</keyword>